<name>E4RXZ3_LEAB4</name>
<gene>
    <name evidence="1" type="ordered locus">Lbys_0555</name>
</gene>
<protein>
    <submittedName>
        <fullName evidence="1">Uncharacterized protein</fullName>
    </submittedName>
</protein>
<dbReference type="EMBL" id="CP002305">
    <property type="protein sequence ID" value="ADQ16321.1"/>
    <property type="molecule type" value="Genomic_DNA"/>
</dbReference>
<reference key="1">
    <citation type="submission" date="2010-11" db="EMBL/GenBank/DDBJ databases">
        <title>The complete genome of Leadbetterella byssophila DSM 17132.</title>
        <authorList>
            <consortium name="US DOE Joint Genome Institute (JGI-PGF)"/>
            <person name="Lucas S."/>
            <person name="Copeland A."/>
            <person name="Lapidus A."/>
            <person name="Glavina del Rio T."/>
            <person name="Dalin E."/>
            <person name="Tice H."/>
            <person name="Bruce D."/>
            <person name="Goodwin L."/>
            <person name="Pitluck S."/>
            <person name="Kyrpides N."/>
            <person name="Mavromatis K."/>
            <person name="Ivanova N."/>
            <person name="Teshima H."/>
            <person name="Brettin T."/>
            <person name="Detter J.C."/>
            <person name="Han C."/>
            <person name="Tapia R."/>
            <person name="Land M."/>
            <person name="Hauser L."/>
            <person name="Markowitz V."/>
            <person name="Cheng J.-F."/>
            <person name="Hugenholtz P."/>
            <person name="Woyke T."/>
            <person name="Wu D."/>
            <person name="Tindall B."/>
            <person name="Pomrenke H.G."/>
            <person name="Brambilla E."/>
            <person name="Klenk H.-P."/>
            <person name="Eisen J.A."/>
        </authorList>
    </citation>
    <scope>NUCLEOTIDE SEQUENCE [LARGE SCALE GENOMIC DNA]</scope>
    <source>
        <strain>DSM 17132</strain>
    </source>
</reference>
<sequence length="65" mass="7310">MSFLDKKVSTKRAIDILEKNGTQVDEGDAVIILDFLYLIAKNSNMLEVDQNSPTLKRNRTSGKIL</sequence>
<proteinExistence type="predicted"/>
<keyword evidence="2" id="KW-1185">Reference proteome</keyword>
<dbReference type="HOGENOM" id="CLU_206439_0_0_10"/>
<accession>E4RXZ3</accession>
<evidence type="ECO:0000313" key="1">
    <source>
        <dbReference type="EMBL" id="ADQ16321.1"/>
    </source>
</evidence>
<dbReference type="STRING" id="649349.Lbys_0555"/>
<dbReference type="AlphaFoldDB" id="E4RXZ3"/>
<dbReference type="OrthoDB" id="1274648at2"/>
<dbReference type="eggNOG" id="ENOG5033B5U">
    <property type="taxonomic scope" value="Bacteria"/>
</dbReference>
<organism evidence="1 2">
    <name type="scientific">Leadbetterella byssophila (strain DSM 17132 / JCM 16389 / KACC 11308 / NBRC 106382 / 4M15)</name>
    <dbReference type="NCBI Taxonomy" id="649349"/>
    <lineage>
        <taxon>Bacteria</taxon>
        <taxon>Pseudomonadati</taxon>
        <taxon>Bacteroidota</taxon>
        <taxon>Cytophagia</taxon>
        <taxon>Cytophagales</taxon>
        <taxon>Leadbetterellaceae</taxon>
        <taxon>Leadbetterella</taxon>
    </lineage>
</organism>
<dbReference type="KEGG" id="lby:Lbys_0555"/>
<dbReference type="Proteomes" id="UP000007435">
    <property type="component" value="Chromosome"/>
</dbReference>
<reference evidence="1 2" key="2">
    <citation type="journal article" date="2011" name="Stand. Genomic Sci.">
        <title>Complete genome sequence of Leadbetterella byssophila type strain (4M15).</title>
        <authorList>
            <person name="Abt B."/>
            <person name="Teshima H."/>
            <person name="Lucas S."/>
            <person name="Lapidus A."/>
            <person name="Del Rio T.G."/>
            <person name="Nolan M."/>
            <person name="Tice H."/>
            <person name="Cheng J.F."/>
            <person name="Pitluck S."/>
            <person name="Liolios K."/>
            <person name="Pagani I."/>
            <person name="Ivanova N."/>
            <person name="Mavromatis K."/>
            <person name="Pati A."/>
            <person name="Tapia R."/>
            <person name="Han C."/>
            <person name="Goodwin L."/>
            <person name="Chen A."/>
            <person name="Palaniappan K."/>
            <person name="Land M."/>
            <person name="Hauser L."/>
            <person name="Chang Y.J."/>
            <person name="Jeffries C.D."/>
            <person name="Rohde M."/>
            <person name="Goker M."/>
            <person name="Tindall B.J."/>
            <person name="Detter J.C."/>
            <person name="Woyke T."/>
            <person name="Bristow J."/>
            <person name="Eisen J.A."/>
            <person name="Markowitz V."/>
            <person name="Hugenholtz P."/>
            <person name="Klenk H.P."/>
            <person name="Kyrpides N.C."/>
        </authorList>
    </citation>
    <scope>NUCLEOTIDE SEQUENCE [LARGE SCALE GENOMIC DNA]</scope>
    <source>
        <strain evidence="2">DSM 17132 / JCM 16389 / KACC 11308 / NBRC 106382 / 4M15</strain>
    </source>
</reference>
<evidence type="ECO:0000313" key="2">
    <source>
        <dbReference type="Proteomes" id="UP000007435"/>
    </source>
</evidence>